<proteinExistence type="predicted"/>
<accession>A0A1H8GGZ0</accession>
<dbReference type="RefSeq" id="WP_069466344.1">
    <property type="nucleotide sequence ID" value="NZ_FODD01000005.1"/>
</dbReference>
<protein>
    <submittedName>
        <fullName evidence="3">O-Methyltransferase involved in polyketide biosynthesis</fullName>
    </submittedName>
</protein>
<evidence type="ECO:0000256" key="1">
    <source>
        <dbReference type="ARBA" id="ARBA00022603"/>
    </source>
</evidence>
<dbReference type="Gene3D" id="3.40.50.150">
    <property type="entry name" value="Vaccinia Virus protein VP39"/>
    <property type="match status" value="1"/>
</dbReference>
<name>A0A1H8GGZ0_9ACTN</name>
<dbReference type="InterPro" id="IPR029063">
    <property type="entry name" value="SAM-dependent_MTases_sf"/>
</dbReference>
<organism evidence="3 4">
    <name type="scientific">Actinacidiphila rubida</name>
    <dbReference type="NCBI Taxonomy" id="310780"/>
    <lineage>
        <taxon>Bacteria</taxon>
        <taxon>Bacillati</taxon>
        <taxon>Actinomycetota</taxon>
        <taxon>Actinomycetes</taxon>
        <taxon>Kitasatosporales</taxon>
        <taxon>Streptomycetaceae</taxon>
        <taxon>Actinacidiphila</taxon>
    </lineage>
</organism>
<dbReference type="STRING" id="310780.SAMN05216267_100562"/>
<keyword evidence="2 3" id="KW-0808">Transferase</keyword>
<gene>
    <name evidence="3" type="ORF">SAMN05216267_100562</name>
</gene>
<keyword evidence="4" id="KW-1185">Reference proteome</keyword>
<dbReference type="GO" id="GO:0008168">
    <property type="term" value="F:methyltransferase activity"/>
    <property type="evidence" value="ECO:0007669"/>
    <property type="project" value="UniProtKB-KW"/>
</dbReference>
<evidence type="ECO:0000313" key="3">
    <source>
        <dbReference type="EMBL" id="SEN42568.1"/>
    </source>
</evidence>
<dbReference type="GO" id="GO:0032259">
    <property type="term" value="P:methylation"/>
    <property type="evidence" value="ECO:0007669"/>
    <property type="project" value="UniProtKB-KW"/>
</dbReference>
<evidence type="ECO:0000313" key="4">
    <source>
        <dbReference type="Proteomes" id="UP000181951"/>
    </source>
</evidence>
<reference evidence="3 4" key="1">
    <citation type="submission" date="2016-10" db="EMBL/GenBank/DDBJ databases">
        <authorList>
            <person name="de Groot N.N."/>
        </authorList>
    </citation>
    <scope>NUCLEOTIDE SEQUENCE [LARGE SCALE GENOMIC DNA]</scope>
    <source>
        <strain evidence="3 4">CGMCC 4.2026</strain>
    </source>
</reference>
<dbReference type="SUPFAM" id="SSF53335">
    <property type="entry name" value="S-adenosyl-L-methionine-dependent methyltransferases"/>
    <property type="match status" value="1"/>
</dbReference>
<dbReference type="Proteomes" id="UP000181951">
    <property type="component" value="Unassembled WGS sequence"/>
</dbReference>
<keyword evidence="1 3" id="KW-0489">Methyltransferase</keyword>
<dbReference type="Pfam" id="PF04072">
    <property type="entry name" value="LCM"/>
    <property type="match status" value="1"/>
</dbReference>
<dbReference type="OrthoDB" id="9800233at2"/>
<dbReference type="PANTHER" id="PTHR43619:SF2">
    <property type="entry name" value="S-ADENOSYL-L-METHIONINE-DEPENDENT METHYLTRANSFERASES SUPERFAMILY PROTEIN"/>
    <property type="match status" value="1"/>
</dbReference>
<sequence length="285" mass="31938">MSEENGRIKVALEGVPETLLWNLYNRAAEARRPGSRLLDDPRAVELVDRIDYPFERFGTAMAQWHALRVRCLDDEVRRFVAERPGGTVVALGEGLETQFWRVDDGRVRWLTVDLPETVEVRRTLLPDDPPRRRSLACSALDLRWMDEVGADVPGRDVLVTAQGLLMYLPERDAKGLIAACAERFPGGRFLFDALPRAMVARNQAGAMDPADGGYRAPRWEWGMDVKEYRKVASASPYIAGVRSLRLGRGRGPYAIAPLSHLIPGLRALRMSIVAVRFREETGTAD</sequence>
<dbReference type="EMBL" id="FODD01000005">
    <property type="protein sequence ID" value="SEN42568.1"/>
    <property type="molecule type" value="Genomic_DNA"/>
</dbReference>
<dbReference type="AlphaFoldDB" id="A0A1H8GGZ0"/>
<dbReference type="PANTHER" id="PTHR43619">
    <property type="entry name" value="S-ADENOSYL-L-METHIONINE-DEPENDENT METHYLTRANSFERASE YKTD-RELATED"/>
    <property type="match status" value="1"/>
</dbReference>
<evidence type="ECO:0000256" key="2">
    <source>
        <dbReference type="ARBA" id="ARBA00022679"/>
    </source>
</evidence>
<dbReference type="InterPro" id="IPR007213">
    <property type="entry name" value="Ppm1/Ppm2/Tcmp"/>
</dbReference>